<keyword evidence="3" id="KW-1185">Reference proteome</keyword>
<organism evidence="2 3">
    <name type="scientific">Ascodesmis nigricans</name>
    <dbReference type="NCBI Taxonomy" id="341454"/>
    <lineage>
        <taxon>Eukaryota</taxon>
        <taxon>Fungi</taxon>
        <taxon>Dikarya</taxon>
        <taxon>Ascomycota</taxon>
        <taxon>Pezizomycotina</taxon>
        <taxon>Pezizomycetes</taxon>
        <taxon>Pezizales</taxon>
        <taxon>Ascodesmidaceae</taxon>
        <taxon>Ascodesmis</taxon>
    </lineage>
</organism>
<dbReference type="AlphaFoldDB" id="A0A4V3SI57"/>
<proteinExistence type="predicted"/>
<protein>
    <submittedName>
        <fullName evidence="2">Uncharacterized protein</fullName>
    </submittedName>
</protein>
<evidence type="ECO:0000313" key="2">
    <source>
        <dbReference type="EMBL" id="TGZ78874.1"/>
    </source>
</evidence>
<accession>A0A4V3SI57</accession>
<feature type="region of interest" description="Disordered" evidence="1">
    <location>
        <begin position="1"/>
        <end position="34"/>
    </location>
</feature>
<dbReference type="EMBL" id="ML220136">
    <property type="protein sequence ID" value="TGZ78874.1"/>
    <property type="molecule type" value="Genomic_DNA"/>
</dbReference>
<dbReference type="OrthoDB" id="3944762at2759"/>
<reference evidence="2 3" key="1">
    <citation type="submission" date="2019-04" db="EMBL/GenBank/DDBJ databases">
        <title>Comparative genomics and transcriptomics to analyze fruiting body development in filamentous ascomycetes.</title>
        <authorList>
            <consortium name="DOE Joint Genome Institute"/>
            <person name="Lutkenhaus R."/>
            <person name="Traeger S."/>
            <person name="Breuer J."/>
            <person name="Kuo A."/>
            <person name="Lipzen A."/>
            <person name="Pangilinan J."/>
            <person name="Dilworth D."/>
            <person name="Sandor L."/>
            <person name="Poggeler S."/>
            <person name="Barry K."/>
            <person name="Grigoriev I.V."/>
            <person name="Nowrousian M."/>
        </authorList>
    </citation>
    <scope>NUCLEOTIDE SEQUENCE [LARGE SCALE GENOMIC DNA]</scope>
    <source>
        <strain evidence="2 3">CBS 389.68</strain>
    </source>
</reference>
<dbReference type="Proteomes" id="UP000298138">
    <property type="component" value="Unassembled WGS sequence"/>
</dbReference>
<dbReference type="STRING" id="341454.A0A4V3SI57"/>
<name>A0A4V3SI57_9PEZI</name>
<dbReference type="InParanoid" id="A0A4V3SI57"/>
<gene>
    <name evidence="2" type="ORF">EX30DRAFT_342746</name>
</gene>
<evidence type="ECO:0000256" key="1">
    <source>
        <dbReference type="SAM" id="MobiDB-lite"/>
    </source>
</evidence>
<sequence length="520" mass="59166">MKTLFDGARLPLLPESPPEDLEKASTTETLENPSKPIIDTETAAAVDISPPDDSWLDSWDLTIHRCEICQAPFRSASRLTLHRNQPQQCKIALPDSTYLALTNTPLVAIDADGDLEVRVGPDEDTITHRFLVVSQVLRCQSPAFSASFGGKKGYEFKAAAEIRRAQLLRPSDPAMIFLDDAPKALELAFKILHHRYQDLEDECDYKTLVDLAAMCEKYMLHISMAPVMRRWAKKQWDDEFWGEYGGAAWLKNMGNVAPQDGWLLIAWVLGMEEEFRTVSKYLAMHYGVTSEKDFITPNGRKLHSAIPERIKEKVFEQRELMLAPIRKRFEEIQAERMLKYASFPEWTLDSEEIDIEEHEYALGDSAIQQLKAKAACDGGGDTKLCDWIQLGHLMEAVAHHKLDKECFWNLPMASIMSLFKRFTQPIPRNGLLCAGHDLKRETHFKYIRSKLESAPDKLDDYEPWEDPLYRSCCWSSDMNFVCEAVEKFRGGHIGLHLKNFKSRVEIWGATGASTGLCSSD</sequence>
<evidence type="ECO:0000313" key="3">
    <source>
        <dbReference type="Proteomes" id="UP000298138"/>
    </source>
</evidence>